<dbReference type="GO" id="GO:0008902">
    <property type="term" value="F:hydroxymethylpyrimidine kinase activity"/>
    <property type="evidence" value="ECO:0007669"/>
    <property type="project" value="UniProtKB-EC"/>
</dbReference>
<dbReference type="EC" id="2.7.1.49" evidence="5"/>
<dbReference type="EC" id="2.7.4.7" evidence="6"/>
<evidence type="ECO:0000259" key="12">
    <source>
        <dbReference type="Pfam" id="PF08543"/>
    </source>
</evidence>
<evidence type="ECO:0000256" key="2">
    <source>
        <dbReference type="ARBA" id="ARBA00000565"/>
    </source>
</evidence>
<evidence type="ECO:0000256" key="10">
    <source>
        <dbReference type="ARBA" id="ARBA00042102"/>
    </source>
</evidence>
<dbReference type="InterPro" id="IPR013749">
    <property type="entry name" value="PM/HMP-P_kinase-1"/>
</dbReference>
<dbReference type="PANTHER" id="PTHR20858:SF17">
    <property type="entry name" value="HYDROXYMETHYLPYRIMIDINE_PHOSPHOMETHYLPYRIMIDINE KINASE THI20-RELATED"/>
    <property type="match status" value="1"/>
</dbReference>
<evidence type="ECO:0000256" key="1">
    <source>
        <dbReference type="ARBA" id="ARBA00000151"/>
    </source>
</evidence>
<evidence type="ECO:0000256" key="3">
    <source>
        <dbReference type="ARBA" id="ARBA00004769"/>
    </source>
</evidence>
<dbReference type="InterPro" id="IPR004399">
    <property type="entry name" value="HMP/HMP-P_kinase_dom"/>
</dbReference>
<comment type="catalytic activity">
    <reaction evidence="2">
        <text>4-amino-2-methyl-5-(phosphooxymethyl)pyrimidine + ATP = 4-amino-2-methyl-5-(diphosphooxymethyl)pyrimidine + ADP</text>
        <dbReference type="Rhea" id="RHEA:19893"/>
        <dbReference type="ChEBI" id="CHEBI:30616"/>
        <dbReference type="ChEBI" id="CHEBI:57841"/>
        <dbReference type="ChEBI" id="CHEBI:58354"/>
        <dbReference type="ChEBI" id="CHEBI:456216"/>
        <dbReference type="EC" id="2.7.4.7"/>
    </reaction>
</comment>
<dbReference type="CDD" id="cd01169">
    <property type="entry name" value="HMPP_kinase"/>
    <property type="match status" value="1"/>
</dbReference>
<evidence type="ECO:0000256" key="4">
    <source>
        <dbReference type="ARBA" id="ARBA00009879"/>
    </source>
</evidence>
<evidence type="ECO:0000256" key="11">
    <source>
        <dbReference type="ARBA" id="ARBA00043176"/>
    </source>
</evidence>
<reference evidence="14" key="1">
    <citation type="journal article" date="2019" name="Int. J. Syst. Evol. Microbiol.">
        <title>The Global Catalogue of Microorganisms (GCM) 10K type strain sequencing project: providing services to taxonomists for standard genome sequencing and annotation.</title>
        <authorList>
            <consortium name="The Broad Institute Genomics Platform"/>
            <consortium name="The Broad Institute Genome Sequencing Center for Infectious Disease"/>
            <person name="Wu L."/>
            <person name="Ma J."/>
        </authorList>
    </citation>
    <scope>NUCLEOTIDE SEQUENCE [LARGE SCALE GENOMIC DNA]</scope>
    <source>
        <strain evidence="14">CGMCC 1.12286</strain>
    </source>
</reference>
<name>A0ABW4JM29_9BACL</name>
<dbReference type="PANTHER" id="PTHR20858">
    <property type="entry name" value="PHOSPHOMETHYLPYRIMIDINE KINASE"/>
    <property type="match status" value="1"/>
</dbReference>
<dbReference type="Pfam" id="PF08543">
    <property type="entry name" value="Phos_pyr_kin"/>
    <property type="match status" value="1"/>
</dbReference>
<keyword evidence="13" id="KW-0418">Kinase</keyword>
<accession>A0ABW4JM29</accession>
<dbReference type="InterPro" id="IPR029056">
    <property type="entry name" value="Ribokinase-like"/>
</dbReference>
<gene>
    <name evidence="13" type="primary">thiD</name>
    <name evidence="13" type="ORF">ACFSB2_20395</name>
</gene>
<dbReference type="Proteomes" id="UP001597079">
    <property type="component" value="Unassembled WGS sequence"/>
</dbReference>
<keyword evidence="14" id="KW-1185">Reference proteome</keyword>
<comment type="catalytic activity">
    <reaction evidence="1">
        <text>4-amino-5-hydroxymethyl-2-methylpyrimidine + ATP = 4-amino-2-methyl-5-(phosphooxymethyl)pyrimidine + ADP + H(+)</text>
        <dbReference type="Rhea" id="RHEA:23096"/>
        <dbReference type="ChEBI" id="CHEBI:15378"/>
        <dbReference type="ChEBI" id="CHEBI:16892"/>
        <dbReference type="ChEBI" id="CHEBI:30616"/>
        <dbReference type="ChEBI" id="CHEBI:58354"/>
        <dbReference type="ChEBI" id="CHEBI:456216"/>
        <dbReference type="EC" id="2.7.1.49"/>
    </reaction>
</comment>
<comment type="similarity">
    <text evidence="4">Belongs to the ThiD family.</text>
</comment>
<evidence type="ECO:0000256" key="5">
    <source>
        <dbReference type="ARBA" id="ARBA00012135"/>
    </source>
</evidence>
<evidence type="ECO:0000256" key="9">
    <source>
        <dbReference type="ARBA" id="ARBA00037917"/>
    </source>
</evidence>
<protein>
    <recommendedName>
        <fullName evidence="7">Hydroxymethylpyrimidine/phosphomethylpyrimidine kinase</fullName>
        <ecNumber evidence="5">2.7.1.49</ecNumber>
        <ecNumber evidence="6">2.7.4.7</ecNumber>
    </recommendedName>
    <alternativeName>
        <fullName evidence="10">Hydroxymethylpyrimidine kinase</fullName>
    </alternativeName>
    <alternativeName>
        <fullName evidence="11">Hydroxymethylpyrimidine phosphate kinase</fullName>
    </alternativeName>
</protein>
<keyword evidence="13" id="KW-0808">Transferase</keyword>
<evidence type="ECO:0000256" key="6">
    <source>
        <dbReference type="ARBA" id="ARBA00012963"/>
    </source>
</evidence>
<evidence type="ECO:0000313" key="14">
    <source>
        <dbReference type="Proteomes" id="UP001597079"/>
    </source>
</evidence>
<sequence length="309" mass="32483">MQISDTGHVIRALTIAGSDSGGGAGIQADLKTFAAFEVYGASALTALTAQNTQGVQGIYEVAPEFLRQQVESVNGDIGFDAAKIGMLGSAAMTTEVADIIARAEMTNLVLDPVMVAKGGASLLEDHAVHMLKTRLLPLATVLTPNLLEAEVLCGYPIHSWSDCQQAVSDLAKMGPQCIVLKGGHATWGISRTLPDDANGAQVFDLVFDGSALTTFYAPRVFSRKTHGTGCTLSAAIAACLARGMRVLDAIATAKTFVWEAMVSAAAWDVGTGHGPLDHSVAPRFSTGIEAGGTYRWHNDGRFHLEGIRI</sequence>
<dbReference type="EMBL" id="JBHUCX010000083">
    <property type="protein sequence ID" value="MFD1677038.1"/>
    <property type="molecule type" value="Genomic_DNA"/>
</dbReference>
<comment type="pathway">
    <text evidence="3">Cofactor biosynthesis; thiamine diphosphate biosynthesis; 4-amino-2-methyl-5-diphosphomethylpyrimidine from 5-amino-1-(5-phospho-D-ribosyl)imidazole: step 3/3.</text>
</comment>
<feature type="domain" description="Pyridoxamine kinase/Phosphomethylpyrimidine kinase" evidence="12">
    <location>
        <begin position="19"/>
        <end position="277"/>
    </location>
</feature>
<organism evidence="13 14">
    <name type="scientific">Alicyclobacillus fodiniaquatilis</name>
    <dbReference type="NCBI Taxonomy" id="1661150"/>
    <lineage>
        <taxon>Bacteria</taxon>
        <taxon>Bacillati</taxon>
        <taxon>Bacillota</taxon>
        <taxon>Bacilli</taxon>
        <taxon>Bacillales</taxon>
        <taxon>Alicyclobacillaceae</taxon>
        <taxon>Alicyclobacillus</taxon>
    </lineage>
</organism>
<evidence type="ECO:0000256" key="8">
    <source>
        <dbReference type="ARBA" id="ARBA00022977"/>
    </source>
</evidence>
<dbReference type="NCBIfam" id="TIGR00097">
    <property type="entry name" value="HMP-P_kinase"/>
    <property type="match status" value="1"/>
</dbReference>
<comment type="pathway">
    <text evidence="9">Cofactor biosynthesis; thiamine diphosphate biosynthesis; 4-amino-2-methyl-5-diphosphomethylpyrimidine from 5-amino-1-(5-phospho-D-ribosyl)imidazole: step 2/3.</text>
</comment>
<dbReference type="SUPFAM" id="SSF53613">
    <property type="entry name" value="Ribokinase-like"/>
    <property type="match status" value="1"/>
</dbReference>
<dbReference type="GO" id="GO:0008972">
    <property type="term" value="F:phosphomethylpyrimidine kinase activity"/>
    <property type="evidence" value="ECO:0007669"/>
    <property type="project" value="UniProtKB-EC"/>
</dbReference>
<proteinExistence type="inferred from homology"/>
<dbReference type="Gene3D" id="3.40.1190.20">
    <property type="match status" value="1"/>
</dbReference>
<dbReference type="RefSeq" id="WP_377944948.1">
    <property type="nucleotide sequence ID" value="NZ_JBHUCX010000083.1"/>
</dbReference>
<comment type="caution">
    <text evidence="13">The sequence shown here is derived from an EMBL/GenBank/DDBJ whole genome shotgun (WGS) entry which is preliminary data.</text>
</comment>
<keyword evidence="8" id="KW-0784">Thiamine biosynthesis</keyword>
<evidence type="ECO:0000313" key="13">
    <source>
        <dbReference type="EMBL" id="MFD1677038.1"/>
    </source>
</evidence>
<evidence type="ECO:0000256" key="7">
    <source>
        <dbReference type="ARBA" id="ARBA00019161"/>
    </source>
</evidence>